<evidence type="ECO:0000313" key="2">
    <source>
        <dbReference type="Proteomes" id="UP001054857"/>
    </source>
</evidence>
<evidence type="ECO:0000313" key="1">
    <source>
        <dbReference type="EMBL" id="GFR46166.1"/>
    </source>
</evidence>
<sequence length="177" mass="18633">MPPQNLIALPQRVAAIVTCDLVRLPPGCSGSSPAAAPAPAAVQPLGRCRVCVMADSPGAVAQQVAAALRSVPGNTVLRLAHLHEYEVQEVRVVAEGAPPQPLPPGPAWPPGTRSLQLSATVRVTSNIPRLLSVQLSRLAASWVPRGSAYDTVLHRVVCECGECRRARRTRGDPPPTD</sequence>
<reference evidence="1 2" key="1">
    <citation type="journal article" date="2021" name="Sci. Rep.">
        <title>Genome sequencing of the multicellular alga Astrephomene provides insights into convergent evolution of germ-soma differentiation.</title>
        <authorList>
            <person name="Yamashita S."/>
            <person name="Yamamoto K."/>
            <person name="Matsuzaki R."/>
            <person name="Suzuki S."/>
            <person name="Yamaguchi H."/>
            <person name="Hirooka S."/>
            <person name="Minakuchi Y."/>
            <person name="Miyagishima S."/>
            <person name="Kawachi M."/>
            <person name="Toyoda A."/>
            <person name="Nozaki H."/>
        </authorList>
    </citation>
    <scope>NUCLEOTIDE SEQUENCE [LARGE SCALE GENOMIC DNA]</scope>
    <source>
        <strain evidence="1 2">NIES-4017</strain>
    </source>
</reference>
<protein>
    <submittedName>
        <fullName evidence="1">Uncharacterized protein</fullName>
    </submittedName>
</protein>
<gene>
    <name evidence="1" type="ORF">Agub_g7691</name>
</gene>
<feature type="non-terminal residue" evidence="1">
    <location>
        <position position="1"/>
    </location>
</feature>
<dbReference type="EMBL" id="BMAR01000013">
    <property type="protein sequence ID" value="GFR46166.1"/>
    <property type="molecule type" value="Genomic_DNA"/>
</dbReference>
<name>A0AAD3DQF7_9CHLO</name>
<proteinExistence type="predicted"/>
<dbReference type="AlphaFoldDB" id="A0AAD3DQF7"/>
<accession>A0AAD3DQF7</accession>
<comment type="caution">
    <text evidence="1">The sequence shown here is derived from an EMBL/GenBank/DDBJ whole genome shotgun (WGS) entry which is preliminary data.</text>
</comment>
<keyword evidence="2" id="KW-1185">Reference proteome</keyword>
<organism evidence="1 2">
    <name type="scientific">Astrephomene gubernaculifera</name>
    <dbReference type="NCBI Taxonomy" id="47775"/>
    <lineage>
        <taxon>Eukaryota</taxon>
        <taxon>Viridiplantae</taxon>
        <taxon>Chlorophyta</taxon>
        <taxon>core chlorophytes</taxon>
        <taxon>Chlorophyceae</taxon>
        <taxon>CS clade</taxon>
        <taxon>Chlamydomonadales</taxon>
        <taxon>Astrephomenaceae</taxon>
        <taxon>Astrephomene</taxon>
    </lineage>
</organism>
<dbReference type="Proteomes" id="UP001054857">
    <property type="component" value="Unassembled WGS sequence"/>
</dbReference>